<organism evidence="1 2">
    <name type="scientific">Streptomyces melanogenes</name>
    <dbReference type="NCBI Taxonomy" id="67326"/>
    <lineage>
        <taxon>Bacteria</taxon>
        <taxon>Bacillati</taxon>
        <taxon>Actinomycetota</taxon>
        <taxon>Actinomycetes</taxon>
        <taxon>Kitasatosporales</taxon>
        <taxon>Streptomycetaceae</taxon>
        <taxon>Streptomyces</taxon>
    </lineage>
</organism>
<evidence type="ECO:0000313" key="1">
    <source>
        <dbReference type="EMBL" id="WUT87248.1"/>
    </source>
</evidence>
<proteinExistence type="predicted"/>
<evidence type="ECO:0000313" key="2">
    <source>
        <dbReference type="Proteomes" id="UP001432060"/>
    </source>
</evidence>
<gene>
    <name evidence="1" type="ORF">OG515_36035</name>
</gene>
<protein>
    <recommendedName>
        <fullName evidence="3">Methyltransferase</fullName>
    </recommendedName>
</protein>
<dbReference type="Proteomes" id="UP001432060">
    <property type="component" value="Chromosome"/>
</dbReference>
<dbReference type="RefSeq" id="WP_329404255.1">
    <property type="nucleotide sequence ID" value="NZ_CP109019.1"/>
</dbReference>
<reference evidence="1" key="1">
    <citation type="submission" date="2022-10" db="EMBL/GenBank/DDBJ databases">
        <title>The complete genomes of actinobacterial strains from the NBC collection.</title>
        <authorList>
            <person name="Joergensen T.S."/>
            <person name="Alvarez Arevalo M."/>
            <person name="Sterndorff E.B."/>
            <person name="Faurdal D."/>
            <person name="Vuksanovic O."/>
            <person name="Mourched A.-S."/>
            <person name="Charusanti P."/>
            <person name="Shaw S."/>
            <person name="Blin K."/>
            <person name="Weber T."/>
        </authorList>
    </citation>
    <scope>NUCLEOTIDE SEQUENCE</scope>
    <source>
        <strain evidence="1">NBC_00668</strain>
    </source>
</reference>
<evidence type="ECO:0008006" key="3">
    <source>
        <dbReference type="Google" id="ProtNLM"/>
    </source>
</evidence>
<dbReference type="EMBL" id="CP109019">
    <property type="protein sequence ID" value="WUT87248.1"/>
    <property type="molecule type" value="Genomic_DNA"/>
</dbReference>
<accession>A0ABZ1XX21</accession>
<keyword evidence="2" id="KW-1185">Reference proteome</keyword>
<name>A0ABZ1XX21_9ACTN</name>
<sequence>MSDPQHVPQLPQEEIALIRARHERGYEAARQEAASGVRLMRGLGLDLVVSPQVAAPAPEVAEVPGKVVLSEAEGGARVLELGTGCGINDIPAAGQECQDREVAFARRPMDRTGLRRTAVGRMERERDGRPVECVADRLSR</sequence>